<evidence type="ECO:0000256" key="4">
    <source>
        <dbReference type="ARBA" id="ARBA00012151"/>
    </source>
</evidence>
<feature type="transmembrane region" description="Helical" evidence="13">
    <location>
        <begin position="67"/>
        <end position="88"/>
    </location>
</feature>
<keyword evidence="7 13" id="KW-0949">S-adenosyl-L-methionine</keyword>
<evidence type="ECO:0000256" key="5">
    <source>
        <dbReference type="ARBA" id="ARBA00022603"/>
    </source>
</evidence>
<keyword evidence="5 13" id="KW-0489">Methyltransferase</keyword>
<name>A0A0L7QSP4_9HYME</name>
<evidence type="ECO:0000256" key="12">
    <source>
        <dbReference type="ARBA" id="ARBA00023656"/>
    </source>
</evidence>
<dbReference type="EMBL" id="KQ414756">
    <property type="protein sequence ID" value="KOC61662.1"/>
    <property type="molecule type" value="Genomic_DNA"/>
</dbReference>
<proteinExistence type="inferred from homology"/>
<keyword evidence="10 13" id="KW-0472">Membrane</keyword>
<dbReference type="InterPro" id="IPR025770">
    <property type="entry name" value="PPMT_MeTrfase"/>
</dbReference>
<protein>
    <recommendedName>
        <fullName evidence="12 13">Protein-S-isoprenylcysteine O-methyltransferase</fullName>
        <ecNumber evidence="4 13">2.1.1.100</ecNumber>
    </recommendedName>
</protein>
<dbReference type="GO" id="GO:0032259">
    <property type="term" value="P:methylation"/>
    <property type="evidence" value="ECO:0007669"/>
    <property type="project" value="UniProtKB-KW"/>
</dbReference>
<dbReference type="STRING" id="597456.A0A0L7QSP4"/>
<evidence type="ECO:0000256" key="13">
    <source>
        <dbReference type="RuleBase" id="RU362022"/>
    </source>
</evidence>
<dbReference type="PROSITE" id="PS51564">
    <property type="entry name" value="SAM_ICMT"/>
    <property type="match status" value="1"/>
</dbReference>
<evidence type="ECO:0000256" key="6">
    <source>
        <dbReference type="ARBA" id="ARBA00022679"/>
    </source>
</evidence>
<gene>
    <name evidence="14" type="ORF">WH47_05810</name>
</gene>
<dbReference type="PANTHER" id="PTHR12714:SF9">
    <property type="entry name" value="PROTEIN-S-ISOPRENYLCYSTEINE O-METHYLTRANSFERASE"/>
    <property type="match status" value="1"/>
</dbReference>
<keyword evidence="13" id="KW-0256">Endoplasmic reticulum</keyword>
<dbReference type="AlphaFoldDB" id="A0A0L7QSP4"/>
<sequence length="286" mass="32974">MLCYDGKLSFFCFVAAVLIAVLPEALLRLELNVPRVYFDNIWLTHFFQYGFLNTFLLLAFRGFSYQVAIRAAFLGYAFGVGIVVSLVAPLSWKAFGFYIVVLTTFHYTEFLSVAWINPSTLSTDCFILNHSVAYGIAACSSWIEFIIERQYFPVMKEPSSTSYFGLILCISGELLRKLAMFTAKHNFNHVVQSEKRDDHELVTHGVYKLCRHPSYVGWFYWSIGTQLILQNPFCLVIYTVASWTFFYDRILIEEITLLNFFGQDYVEYQKKIGTGLPFISGYKLDL</sequence>
<dbReference type="GO" id="GO:0004671">
    <property type="term" value="F:protein C-terminal S-isoprenylcysteine carboxyl O-methyltransferase activity"/>
    <property type="evidence" value="ECO:0007669"/>
    <property type="project" value="UniProtKB-EC"/>
</dbReference>
<dbReference type="Proteomes" id="UP000053825">
    <property type="component" value="Unassembled WGS sequence"/>
</dbReference>
<dbReference type="GO" id="GO:0005789">
    <property type="term" value="C:endoplasmic reticulum membrane"/>
    <property type="evidence" value="ECO:0007669"/>
    <property type="project" value="UniProtKB-SubCell"/>
</dbReference>
<dbReference type="Gene3D" id="1.20.120.1630">
    <property type="match status" value="1"/>
</dbReference>
<evidence type="ECO:0000256" key="8">
    <source>
        <dbReference type="ARBA" id="ARBA00022692"/>
    </source>
</evidence>
<accession>A0A0L7QSP4</accession>
<evidence type="ECO:0000256" key="2">
    <source>
        <dbReference type="ARBA" id="ARBA00004141"/>
    </source>
</evidence>
<dbReference type="InterPro" id="IPR007269">
    <property type="entry name" value="ICMT_MeTrfase"/>
</dbReference>
<dbReference type="Pfam" id="PF04140">
    <property type="entry name" value="ICMT"/>
    <property type="match status" value="1"/>
</dbReference>
<feature type="transmembrane region" description="Helical" evidence="13">
    <location>
        <begin position="94"/>
        <end position="115"/>
    </location>
</feature>
<organism evidence="14 15">
    <name type="scientific">Habropoda laboriosa</name>
    <dbReference type="NCBI Taxonomy" id="597456"/>
    <lineage>
        <taxon>Eukaryota</taxon>
        <taxon>Metazoa</taxon>
        <taxon>Ecdysozoa</taxon>
        <taxon>Arthropoda</taxon>
        <taxon>Hexapoda</taxon>
        <taxon>Insecta</taxon>
        <taxon>Pterygota</taxon>
        <taxon>Neoptera</taxon>
        <taxon>Endopterygota</taxon>
        <taxon>Hymenoptera</taxon>
        <taxon>Apocrita</taxon>
        <taxon>Aculeata</taxon>
        <taxon>Apoidea</taxon>
        <taxon>Anthophila</taxon>
        <taxon>Apidae</taxon>
        <taxon>Habropoda</taxon>
    </lineage>
</organism>
<evidence type="ECO:0000256" key="1">
    <source>
        <dbReference type="ARBA" id="ARBA00001450"/>
    </source>
</evidence>
<evidence type="ECO:0000256" key="10">
    <source>
        <dbReference type="ARBA" id="ARBA00023136"/>
    </source>
</evidence>
<evidence type="ECO:0000256" key="7">
    <source>
        <dbReference type="ARBA" id="ARBA00022691"/>
    </source>
</evidence>
<comment type="subcellular location">
    <subcellularLocation>
        <location evidence="13">Endoplasmic reticulum membrane</location>
        <topology evidence="13">Multi-pass membrane protein</topology>
    </subcellularLocation>
    <subcellularLocation>
        <location evidence="2">Membrane</location>
        <topology evidence="2">Multi-pass membrane protein</topology>
    </subcellularLocation>
</comment>
<evidence type="ECO:0000313" key="14">
    <source>
        <dbReference type="EMBL" id="KOC61662.1"/>
    </source>
</evidence>
<keyword evidence="8 13" id="KW-0812">Transmembrane</keyword>
<feature type="transmembrane region" description="Helical" evidence="13">
    <location>
        <begin position="42"/>
        <end position="60"/>
    </location>
</feature>
<comment type="catalytic activity">
    <reaction evidence="1 13">
        <text>[protein]-C-terminal S-[(2E,6E)-farnesyl]-L-cysteine + S-adenosyl-L-methionine = [protein]-C-terminal S-[(2E,6E)-farnesyl]-L-cysteine methyl ester + S-adenosyl-L-homocysteine</text>
        <dbReference type="Rhea" id="RHEA:21672"/>
        <dbReference type="Rhea" id="RHEA-COMP:12125"/>
        <dbReference type="Rhea" id="RHEA-COMP:12126"/>
        <dbReference type="ChEBI" id="CHEBI:57856"/>
        <dbReference type="ChEBI" id="CHEBI:59789"/>
        <dbReference type="ChEBI" id="CHEBI:90510"/>
        <dbReference type="ChEBI" id="CHEBI:90511"/>
        <dbReference type="EC" id="2.1.1.100"/>
    </reaction>
</comment>
<evidence type="ECO:0000313" key="15">
    <source>
        <dbReference type="Proteomes" id="UP000053825"/>
    </source>
</evidence>
<dbReference type="EC" id="2.1.1.100" evidence="4 13"/>
<keyword evidence="6 14" id="KW-0808">Transferase</keyword>
<feature type="transmembrane region" description="Helical" evidence="13">
    <location>
        <begin position="127"/>
        <end position="147"/>
    </location>
</feature>
<evidence type="ECO:0000256" key="3">
    <source>
        <dbReference type="ARBA" id="ARBA00009140"/>
    </source>
</evidence>
<dbReference type="PANTHER" id="PTHR12714">
    <property type="entry name" value="PROTEIN-S ISOPRENYLCYSTEINE O-METHYLTRANSFERASE"/>
    <property type="match status" value="1"/>
</dbReference>
<reference evidence="14 15" key="1">
    <citation type="submission" date="2015-07" db="EMBL/GenBank/DDBJ databases">
        <title>The genome of Habropoda laboriosa.</title>
        <authorList>
            <person name="Pan H."/>
            <person name="Kapheim K."/>
        </authorList>
    </citation>
    <scope>NUCLEOTIDE SEQUENCE [LARGE SCALE GENOMIC DNA]</scope>
    <source>
        <strain evidence="14">0110345459</strain>
    </source>
</reference>
<keyword evidence="9 13" id="KW-1133">Transmembrane helix</keyword>
<dbReference type="OrthoDB" id="422086at2759"/>
<comment type="similarity">
    <text evidence="3 13">Belongs to the class VI-like SAM-binding methyltransferase superfamily. Isoprenylcysteine carboxyl methyltransferase family.</text>
</comment>
<keyword evidence="15" id="KW-1185">Reference proteome</keyword>
<comment type="function">
    <text evidence="11">Catalyzes the post-translational methylation of isoprenylated C-terminal cysteine residues.</text>
</comment>
<evidence type="ECO:0000256" key="9">
    <source>
        <dbReference type="ARBA" id="ARBA00022989"/>
    </source>
</evidence>
<evidence type="ECO:0000256" key="11">
    <source>
        <dbReference type="ARBA" id="ARBA00023572"/>
    </source>
</evidence>